<gene>
    <name evidence="1" type="ORF">BRADI_2g19836v3</name>
</gene>
<protein>
    <submittedName>
        <fullName evidence="1 2">Uncharacterized protein</fullName>
    </submittedName>
</protein>
<accession>A0A0Q3G200</accession>
<evidence type="ECO:0000313" key="1">
    <source>
        <dbReference type="EMBL" id="KQK05392.1"/>
    </source>
</evidence>
<dbReference type="InParanoid" id="A0A0Q3G200"/>
<reference evidence="2" key="3">
    <citation type="submission" date="2018-08" db="UniProtKB">
        <authorList>
            <consortium name="EnsemblPlants"/>
        </authorList>
    </citation>
    <scope>IDENTIFICATION</scope>
    <source>
        <strain evidence="2">cv. Bd21</strain>
    </source>
</reference>
<evidence type="ECO:0000313" key="3">
    <source>
        <dbReference type="Proteomes" id="UP000008810"/>
    </source>
</evidence>
<name>A0A0Q3G200_BRADI</name>
<sequence length="94" mass="11158">MALRNLISVGVSALCWTIWRTRNDACFKFTYPRDPANLVFIFCYWLKYWAIMQRTEAREILELGVQMVQLVVSEILHPRHGAHGWSLFQRRIDC</sequence>
<reference evidence="1" key="2">
    <citation type="submission" date="2017-06" db="EMBL/GenBank/DDBJ databases">
        <title>WGS assembly of Brachypodium distachyon.</title>
        <authorList>
            <consortium name="The International Brachypodium Initiative"/>
            <person name="Lucas S."/>
            <person name="Harmon-Smith M."/>
            <person name="Lail K."/>
            <person name="Tice H."/>
            <person name="Grimwood J."/>
            <person name="Bruce D."/>
            <person name="Barry K."/>
            <person name="Shu S."/>
            <person name="Lindquist E."/>
            <person name="Wang M."/>
            <person name="Pitluck S."/>
            <person name="Vogel J.P."/>
            <person name="Garvin D.F."/>
            <person name="Mockler T.C."/>
            <person name="Schmutz J."/>
            <person name="Rokhsar D."/>
            <person name="Bevan M.W."/>
        </authorList>
    </citation>
    <scope>NUCLEOTIDE SEQUENCE</scope>
    <source>
        <strain evidence="1">Bd21</strain>
    </source>
</reference>
<reference evidence="1 2" key="1">
    <citation type="journal article" date="2010" name="Nature">
        <title>Genome sequencing and analysis of the model grass Brachypodium distachyon.</title>
        <authorList>
            <consortium name="International Brachypodium Initiative"/>
        </authorList>
    </citation>
    <scope>NUCLEOTIDE SEQUENCE [LARGE SCALE GENOMIC DNA]</scope>
    <source>
        <strain evidence="1 2">Bd21</strain>
    </source>
</reference>
<dbReference type="AlphaFoldDB" id="A0A0Q3G200"/>
<dbReference type="EMBL" id="CM000881">
    <property type="protein sequence ID" value="KQK05392.1"/>
    <property type="molecule type" value="Genomic_DNA"/>
</dbReference>
<dbReference type="Proteomes" id="UP000008810">
    <property type="component" value="Chromosome 2"/>
</dbReference>
<proteinExistence type="predicted"/>
<dbReference type="Gramene" id="KQK05392">
    <property type="protein sequence ID" value="KQK05392"/>
    <property type="gene ID" value="BRADI_2g19836v3"/>
</dbReference>
<organism evidence="1">
    <name type="scientific">Brachypodium distachyon</name>
    <name type="common">Purple false brome</name>
    <name type="synonym">Trachynia distachya</name>
    <dbReference type="NCBI Taxonomy" id="15368"/>
    <lineage>
        <taxon>Eukaryota</taxon>
        <taxon>Viridiplantae</taxon>
        <taxon>Streptophyta</taxon>
        <taxon>Embryophyta</taxon>
        <taxon>Tracheophyta</taxon>
        <taxon>Spermatophyta</taxon>
        <taxon>Magnoliopsida</taxon>
        <taxon>Liliopsida</taxon>
        <taxon>Poales</taxon>
        <taxon>Poaceae</taxon>
        <taxon>BOP clade</taxon>
        <taxon>Pooideae</taxon>
        <taxon>Stipodae</taxon>
        <taxon>Brachypodieae</taxon>
        <taxon>Brachypodium</taxon>
    </lineage>
</organism>
<dbReference type="OrthoDB" id="687335at2759"/>
<keyword evidence="3" id="KW-1185">Reference proteome</keyword>
<evidence type="ECO:0000313" key="2">
    <source>
        <dbReference type="EnsemblPlants" id="KQK05392"/>
    </source>
</evidence>
<dbReference type="EnsemblPlants" id="KQK05392">
    <property type="protein sequence ID" value="KQK05392"/>
    <property type="gene ID" value="BRADI_2g19836v3"/>
</dbReference>